<accession>A0A1A0MCF1</accession>
<name>A0A1A0MCF1_MYCMU</name>
<proteinExistence type="predicted"/>
<dbReference type="OrthoDB" id="4638139at2"/>
<protein>
    <submittedName>
        <fullName evidence="1">Uncharacterized protein</fullName>
    </submittedName>
</protein>
<dbReference type="AlphaFoldDB" id="A0A1A0MCF1"/>
<organism evidence="1 2">
    <name type="scientific">Mycolicibacterium mucogenicum</name>
    <name type="common">Mycobacterium mucogenicum</name>
    <dbReference type="NCBI Taxonomy" id="56689"/>
    <lineage>
        <taxon>Bacteria</taxon>
        <taxon>Bacillati</taxon>
        <taxon>Actinomycetota</taxon>
        <taxon>Actinomycetes</taxon>
        <taxon>Mycobacteriales</taxon>
        <taxon>Mycobacteriaceae</taxon>
        <taxon>Mycolicibacterium</taxon>
    </lineage>
</organism>
<gene>
    <name evidence="1" type="ORF">A5642_26870</name>
</gene>
<dbReference type="Proteomes" id="UP000093962">
    <property type="component" value="Unassembled WGS sequence"/>
</dbReference>
<comment type="caution">
    <text evidence="1">The sequence shown here is derived from an EMBL/GenBank/DDBJ whole genome shotgun (WGS) entry which is preliminary data.</text>
</comment>
<reference evidence="1 2" key="1">
    <citation type="submission" date="2016-06" db="EMBL/GenBank/DDBJ databases">
        <authorList>
            <person name="Kjaerup R.B."/>
            <person name="Dalgaard T.S."/>
            <person name="Juul-Madsen H.R."/>
        </authorList>
    </citation>
    <scope>NUCLEOTIDE SEQUENCE [LARGE SCALE GENOMIC DNA]</scope>
    <source>
        <strain evidence="1 2">1199456.5</strain>
    </source>
</reference>
<evidence type="ECO:0000313" key="1">
    <source>
        <dbReference type="EMBL" id="OBA83072.1"/>
    </source>
</evidence>
<sequence>MTTSDQPWWIAASVADLAAAILPMFGQSSFDSERAAMADVVSWLRTGARAPRGMFSAGVSTRGDVFQNPDLRAVAEAMQLLERSGLLLRVLVPSSHSSFDVGLTRLGWHAVQTGTVRKHLGLGDAPA</sequence>
<evidence type="ECO:0000313" key="2">
    <source>
        <dbReference type="Proteomes" id="UP000093962"/>
    </source>
</evidence>
<dbReference type="RefSeq" id="WP_064860053.1">
    <property type="nucleotide sequence ID" value="NZ_LZSF01000216.1"/>
</dbReference>
<dbReference type="EMBL" id="LZSF01000216">
    <property type="protein sequence ID" value="OBA83072.1"/>
    <property type="molecule type" value="Genomic_DNA"/>
</dbReference>